<dbReference type="SUPFAM" id="SSF56112">
    <property type="entry name" value="Protein kinase-like (PK-like)"/>
    <property type="match status" value="1"/>
</dbReference>
<accession>A0ABN7UZF8</accession>
<organism evidence="1 2">
    <name type="scientific">Gigaspora margarita</name>
    <dbReference type="NCBI Taxonomy" id="4874"/>
    <lineage>
        <taxon>Eukaryota</taxon>
        <taxon>Fungi</taxon>
        <taxon>Fungi incertae sedis</taxon>
        <taxon>Mucoromycota</taxon>
        <taxon>Glomeromycotina</taxon>
        <taxon>Glomeromycetes</taxon>
        <taxon>Diversisporales</taxon>
        <taxon>Gigasporaceae</taxon>
        <taxon>Gigaspora</taxon>
    </lineage>
</organism>
<dbReference type="InterPro" id="IPR011009">
    <property type="entry name" value="Kinase-like_dom_sf"/>
</dbReference>
<sequence>MSNIDLFEKIEFGQKFEYASFEDKEEIGKGRFGVMCKAYLKDIKQIVALKTLYFYDENSLGDMLKKVCISFVTTPYRAFGNRVTRMSMHLIRGKRENPIEGTPVDFKTLYDDSWGRDPKSRPDIREIREKLNNIRLEQALYYILLKFLKKCSQL</sequence>
<proteinExistence type="predicted"/>
<comment type="caution">
    <text evidence="1">The sequence shown here is derived from an EMBL/GenBank/DDBJ whole genome shotgun (WGS) entry which is preliminary data.</text>
</comment>
<reference evidence="1 2" key="1">
    <citation type="submission" date="2021-06" db="EMBL/GenBank/DDBJ databases">
        <authorList>
            <person name="Kallberg Y."/>
            <person name="Tangrot J."/>
            <person name="Rosling A."/>
        </authorList>
    </citation>
    <scope>NUCLEOTIDE SEQUENCE [LARGE SCALE GENOMIC DNA]</scope>
    <source>
        <strain evidence="1 2">120-4 pot B 10/14</strain>
    </source>
</reference>
<dbReference type="Proteomes" id="UP000789901">
    <property type="component" value="Unassembled WGS sequence"/>
</dbReference>
<gene>
    <name evidence="1" type="ORF">GMARGA_LOCUS12539</name>
</gene>
<evidence type="ECO:0000313" key="1">
    <source>
        <dbReference type="EMBL" id="CAG8707522.1"/>
    </source>
</evidence>
<evidence type="ECO:0000313" key="2">
    <source>
        <dbReference type="Proteomes" id="UP000789901"/>
    </source>
</evidence>
<dbReference type="Gene3D" id="3.30.200.20">
    <property type="entry name" value="Phosphorylase Kinase, domain 1"/>
    <property type="match status" value="1"/>
</dbReference>
<protein>
    <submittedName>
        <fullName evidence="1">27103_t:CDS:1</fullName>
    </submittedName>
</protein>
<dbReference type="EMBL" id="CAJVQB010007692">
    <property type="protein sequence ID" value="CAG8707522.1"/>
    <property type="molecule type" value="Genomic_DNA"/>
</dbReference>
<keyword evidence="2" id="KW-1185">Reference proteome</keyword>
<name>A0ABN7UZF8_GIGMA</name>